<evidence type="ECO:0000259" key="3">
    <source>
        <dbReference type="Pfam" id="PF07825"/>
    </source>
</evidence>
<dbReference type="GO" id="GO:0006310">
    <property type="term" value="P:DNA recombination"/>
    <property type="evidence" value="ECO:0007669"/>
    <property type="project" value="UniProtKB-KW"/>
</dbReference>
<organism evidence="4 5">
    <name type="scientific">Ewingella americana</name>
    <dbReference type="NCBI Taxonomy" id="41202"/>
    <lineage>
        <taxon>Bacteria</taxon>
        <taxon>Pseudomonadati</taxon>
        <taxon>Pseudomonadota</taxon>
        <taxon>Gammaproteobacteria</taxon>
        <taxon>Enterobacterales</taxon>
        <taxon>Yersiniaceae</taxon>
        <taxon>Ewingella</taxon>
    </lineage>
</organism>
<name>A0A377TC55_9GAMM</name>
<feature type="domain" description="Excisionase-like" evidence="3">
    <location>
        <begin position="5"/>
        <end position="60"/>
    </location>
</feature>
<dbReference type="InterPro" id="IPR012884">
    <property type="entry name" value="Excisionase-like"/>
</dbReference>
<dbReference type="Pfam" id="PF07825">
    <property type="entry name" value="Exc"/>
    <property type="match status" value="1"/>
</dbReference>
<dbReference type="SUPFAM" id="SSF46955">
    <property type="entry name" value="Putative DNA-binding domain"/>
    <property type="match status" value="1"/>
</dbReference>
<evidence type="ECO:0000256" key="2">
    <source>
        <dbReference type="ARBA" id="ARBA00023172"/>
    </source>
</evidence>
<dbReference type="GO" id="GO:0003677">
    <property type="term" value="F:DNA binding"/>
    <property type="evidence" value="ECO:0007669"/>
    <property type="project" value="UniProtKB-KW"/>
</dbReference>
<accession>A0A377TC55</accession>
<evidence type="ECO:0000313" key="5">
    <source>
        <dbReference type="Proteomes" id="UP000254304"/>
    </source>
</evidence>
<evidence type="ECO:0000313" key="4">
    <source>
        <dbReference type="EMBL" id="STS10382.1"/>
    </source>
</evidence>
<dbReference type="Gene3D" id="1.10.1660.20">
    <property type="match status" value="1"/>
</dbReference>
<sequence>MTRTLTLDAWAQDEFSAPIPSKPTLLKYAKSGMIFPPPFKAGRCWRVEATARFIGMSDKPVIKKGDNPRLMRILKDGPST</sequence>
<proteinExistence type="predicted"/>
<keyword evidence="1" id="KW-0238">DNA-binding</keyword>
<keyword evidence="2" id="KW-0233">DNA recombination</keyword>
<dbReference type="InterPro" id="IPR009061">
    <property type="entry name" value="DNA-bd_dom_put_sf"/>
</dbReference>
<gene>
    <name evidence="4" type="ORF">NCTC12157_04981</name>
</gene>
<dbReference type="InterPro" id="IPR038137">
    <property type="entry name" value="Excisionase-like_sf"/>
</dbReference>
<dbReference type="EMBL" id="UGGO01000002">
    <property type="protein sequence ID" value="STS10382.1"/>
    <property type="molecule type" value="Genomic_DNA"/>
</dbReference>
<dbReference type="Proteomes" id="UP000254304">
    <property type="component" value="Unassembled WGS sequence"/>
</dbReference>
<evidence type="ECO:0000256" key="1">
    <source>
        <dbReference type="ARBA" id="ARBA00023125"/>
    </source>
</evidence>
<dbReference type="AlphaFoldDB" id="A0A377TC55"/>
<dbReference type="GeneID" id="78382326"/>
<protein>
    <submittedName>
        <fullName evidence="4">Excisionase-like protein</fullName>
    </submittedName>
</protein>
<dbReference type="RefSeq" id="WP_034795844.1">
    <property type="nucleotide sequence ID" value="NZ_VXKG01000005.1"/>
</dbReference>
<reference evidence="4 5" key="1">
    <citation type="submission" date="2018-06" db="EMBL/GenBank/DDBJ databases">
        <authorList>
            <consortium name="Pathogen Informatics"/>
            <person name="Doyle S."/>
        </authorList>
    </citation>
    <scope>NUCLEOTIDE SEQUENCE [LARGE SCALE GENOMIC DNA]</scope>
    <source>
        <strain evidence="4 5">NCTC12157</strain>
    </source>
</reference>